<keyword evidence="6 11" id="KW-1207">Sterol metabolism</keyword>
<keyword evidence="3 10" id="KW-0949">S-adenosyl-L-methionine</keyword>
<evidence type="ECO:0000256" key="10">
    <source>
        <dbReference type="PROSITE-ProRule" id="PRU01022"/>
    </source>
</evidence>
<evidence type="ECO:0000256" key="9">
    <source>
        <dbReference type="ARBA" id="ARBA00038188"/>
    </source>
</evidence>
<feature type="domain" description="SAM-dependent methyltransferase Erg6/SMT-type" evidence="12">
    <location>
        <begin position="58"/>
        <end position="202"/>
    </location>
</feature>
<dbReference type="CDD" id="cd02440">
    <property type="entry name" value="AdoMet_MTases"/>
    <property type="match status" value="1"/>
</dbReference>
<dbReference type="PANTHER" id="PTHR44068:SF1">
    <property type="entry name" value="HYPOTHETICAL LOC100005854"/>
    <property type="match status" value="1"/>
</dbReference>
<dbReference type="InterPro" id="IPR050447">
    <property type="entry name" value="Erg6_SMT_methyltransf"/>
</dbReference>
<dbReference type="PANTHER" id="PTHR44068">
    <property type="entry name" value="ZGC:194242"/>
    <property type="match status" value="1"/>
</dbReference>
<comment type="caution">
    <text evidence="13">The sequence shown here is derived from an EMBL/GenBank/DDBJ whole genome shotgun (WGS) entry which is preliminary data.</text>
</comment>
<organism evidence="13 14">
    <name type="scientific">Parachaetomium inaequale</name>
    <dbReference type="NCBI Taxonomy" id="2588326"/>
    <lineage>
        <taxon>Eukaryota</taxon>
        <taxon>Fungi</taxon>
        <taxon>Dikarya</taxon>
        <taxon>Ascomycota</taxon>
        <taxon>Pezizomycotina</taxon>
        <taxon>Sordariomycetes</taxon>
        <taxon>Sordariomycetidae</taxon>
        <taxon>Sordariales</taxon>
        <taxon>Chaetomiaceae</taxon>
        <taxon>Parachaetomium</taxon>
    </lineage>
</organism>
<comment type="similarity">
    <text evidence="9 10 11">Belongs to the class I-like SAM-binding methyltransferase superfamily. Erg6/SMT family.</text>
</comment>
<evidence type="ECO:0000313" key="13">
    <source>
        <dbReference type="EMBL" id="KAK4044438.1"/>
    </source>
</evidence>
<dbReference type="Pfam" id="PF08241">
    <property type="entry name" value="Methyltransf_11"/>
    <property type="match status" value="1"/>
</dbReference>
<dbReference type="GO" id="GO:0032259">
    <property type="term" value="P:methylation"/>
    <property type="evidence" value="ECO:0007669"/>
    <property type="project" value="UniProtKB-KW"/>
</dbReference>
<name>A0AAN6SWB0_9PEZI</name>
<dbReference type="EC" id="2.1.1.-" evidence="11"/>
<dbReference type="InterPro" id="IPR030384">
    <property type="entry name" value="MeTrfase_SMT"/>
</dbReference>
<keyword evidence="5 11" id="KW-0756">Sterol biosynthesis</keyword>
<accession>A0AAN6SWB0</accession>
<evidence type="ECO:0000256" key="8">
    <source>
        <dbReference type="ARBA" id="ARBA00029435"/>
    </source>
</evidence>
<keyword evidence="1 10" id="KW-0489">Methyltransferase</keyword>
<keyword evidence="11" id="KW-0443">Lipid metabolism</keyword>
<dbReference type="GO" id="GO:0006696">
    <property type="term" value="P:ergosterol biosynthetic process"/>
    <property type="evidence" value="ECO:0007669"/>
    <property type="project" value="TreeGrafter"/>
</dbReference>
<proteinExistence type="inferred from homology"/>
<gene>
    <name evidence="13" type="ORF">C8A01DRAFT_42863</name>
</gene>
<comment type="pathway">
    <text evidence="8">Steroid metabolism; ergosterol biosynthesis.</text>
</comment>
<evidence type="ECO:0000256" key="2">
    <source>
        <dbReference type="ARBA" id="ARBA00022679"/>
    </source>
</evidence>
<evidence type="ECO:0000256" key="3">
    <source>
        <dbReference type="ARBA" id="ARBA00022691"/>
    </source>
</evidence>
<dbReference type="Gene3D" id="3.40.50.150">
    <property type="entry name" value="Vaccinia Virus protein VP39"/>
    <property type="match status" value="1"/>
</dbReference>
<comment type="function">
    <text evidence="11">Catalyzes the transfer of methyl groups from S-adenosyl-methionine to the C-24 of sterols.</text>
</comment>
<keyword evidence="7 11" id="KW-0753">Steroid metabolism</keyword>
<keyword evidence="14" id="KW-1185">Reference proteome</keyword>
<dbReference type="PROSITE" id="PS51685">
    <property type="entry name" value="SAM_MT_ERG6_SMT"/>
    <property type="match status" value="1"/>
</dbReference>
<dbReference type="GO" id="GO:0003838">
    <property type="term" value="F:sterol 24-C-methyltransferase activity"/>
    <property type="evidence" value="ECO:0007669"/>
    <property type="project" value="TreeGrafter"/>
</dbReference>
<dbReference type="InterPro" id="IPR029063">
    <property type="entry name" value="SAM-dependent_MTases_sf"/>
</dbReference>
<dbReference type="Pfam" id="PF08498">
    <property type="entry name" value="Sterol_MT_C"/>
    <property type="match status" value="1"/>
</dbReference>
<reference evidence="14" key="1">
    <citation type="journal article" date="2023" name="Mol. Phylogenet. Evol.">
        <title>Genome-scale phylogeny and comparative genomics of the fungal order Sordariales.</title>
        <authorList>
            <person name="Hensen N."/>
            <person name="Bonometti L."/>
            <person name="Westerberg I."/>
            <person name="Brannstrom I.O."/>
            <person name="Guillou S."/>
            <person name="Cros-Aarteil S."/>
            <person name="Calhoun S."/>
            <person name="Haridas S."/>
            <person name="Kuo A."/>
            <person name="Mondo S."/>
            <person name="Pangilinan J."/>
            <person name="Riley R."/>
            <person name="LaButti K."/>
            <person name="Andreopoulos B."/>
            <person name="Lipzen A."/>
            <person name="Chen C."/>
            <person name="Yan M."/>
            <person name="Daum C."/>
            <person name="Ng V."/>
            <person name="Clum A."/>
            <person name="Steindorff A."/>
            <person name="Ohm R.A."/>
            <person name="Martin F."/>
            <person name="Silar P."/>
            <person name="Natvig D.O."/>
            <person name="Lalanne C."/>
            <person name="Gautier V."/>
            <person name="Ament-Velasquez S.L."/>
            <person name="Kruys A."/>
            <person name="Hutchinson M.I."/>
            <person name="Powell A.J."/>
            <person name="Barry K."/>
            <person name="Miller A.N."/>
            <person name="Grigoriev I.V."/>
            <person name="Debuchy R."/>
            <person name="Gladieux P."/>
            <person name="Hiltunen Thoren M."/>
            <person name="Johannesson H."/>
        </authorList>
    </citation>
    <scope>NUCLEOTIDE SEQUENCE [LARGE SCALE GENOMIC DNA]</scope>
    <source>
        <strain evidence="14">CBS 284.82</strain>
    </source>
</reference>
<dbReference type="InterPro" id="IPR013705">
    <property type="entry name" value="Sterol_MeTrfase_C"/>
</dbReference>
<evidence type="ECO:0000259" key="12">
    <source>
        <dbReference type="PROSITE" id="PS51685"/>
    </source>
</evidence>
<dbReference type="InterPro" id="IPR013216">
    <property type="entry name" value="Methyltransf_11"/>
</dbReference>
<evidence type="ECO:0000256" key="5">
    <source>
        <dbReference type="ARBA" id="ARBA00023011"/>
    </source>
</evidence>
<evidence type="ECO:0000256" key="6">
    <source>
        <dbReference type="ARBA" id="ARBA00023166"/>
    </source>
</evidence>
<dbReference type="EMBL" id="MU854319">
    <property type="protein sequence ID" value="KAK4044438.1"/>
    <property type="molecule type" value="Genomic_DNA"/>
</dbReference>
<sequence>MASHMPANYAEDRLHLYLTHWTRDPSNVSTLDVGAISWATEEESREREKKYCEVASDYHDLVTPLYEQGWGQQFHYTPITPGLSIRESMTAYEKTFAGLARLEKGMRVLDLGRGIGGPARTIASAVGCNILGITNSAWHVERGTALTKEAGLDKLVSLVHGDFLKLPFPDESFDAAYSAESLCYAPDPAEVYREIKRVLKPGAPFTFHDFAMTENSPAPWYYGPAGDILWAWRMPGWPDFWKVFKMWDPFRGFAHLVYRLMILVGMMPPEVSTLMDTMWYCTKSVVTGGRMGIFTPMYVFVCRKPARGRG</sequence>
<keyword evidence="4 11" id="KW-0752">Steroid biosynthesis</keyword>
<dbReference type="Proteomes" id="UP001303115">
    <property type="component" value="Unassembled WGS sequence"/>
</dbReference>
<evidence type="ECO:0000313" key="14">
    <source>
        <dbReference type="Proteomes" id="UP001303115"/>
    </source>
</evidence>
<dbReference type="AlphaFoldDB" id="A0AAN6SWB0"/>
<protein>
    <recommendedName>
        <fullName evidence="11">Sterol 24-C-methyltransferase</fullName>
        <ecNumber evidence="11">2.1.1.-</ecNumber>
    </recommendedName>
    <alternativeName>
        <fullName evidence="11">Delta(24)-sterol C-methyltransferase</fullName>
    </alternativeName>
</protein>
<keyword evidence="11" id="KW-0444">Lipid biosynthesis</keyword>
<dbReference type="GO" id="GO:0005783">
    <property type="term" value="C:endoplasmic reticulum"/>
    <property type="evidence" value="ECO:0007669"/>
    <property type="project" value="TreeGrafter"/>
</dbReference>
<evidence type="ECO:0000256" key="7">
    <source>
        <dbReference type="ARBA" id="ARBA00023221"/>
    </source>
</evidence>
<keyword evidence="2 10" id="KW-0808">Transferase</keyword>
<evidence type="ECO:0000256" key="11">
    <source>
        <dbReference type="RuleBase" id="RU362025"/>
    </source>
</evidence>
<evidence type="ECO:0000256" key="4">
    <source>
        <dbReference type="ARBA" id="ARBA00022955"/>
    </source>
</evidence>
<dbReference type="SUPFAM" id="SSF53335">
    <property type="entry name" value="S-adenosyl-L-methionine-dependent methyltransferases"/>
    <property type="match status" value="1"/>
</dbReference>
<evidence type="ECO:0000256" key="1">
    <source>
        <dbReference type="ARBA" id="ARBA00022603"/>
    </source>
</evidence>